<evidence type="ECO:0000313" key="2">
    <source>
        <dbReference type="EMBL" id="QOR58966.1"/>
    </source>
</evidence>
<feature type="coiled-coil region" evidence="1">
    <location>
        <begin position="53"/>
        <end position="87"/>
    </location>
</feature>
<evidence type="ECO:0000313" key="3">
    <source>
        <dbReference type="Proteomes" id="UP000594030"/>
    </source>
</evidence>
<name>A0A7M1RXF5_9CAUD</name>
<dbReference type="EMBL" id="MT774385">
    <property type="protein sequence ID" value="QOR58966.1"/>
    <property type="molecule type" value="Genomic_DNA"/>
</dbReference>
<dbReference type="KEGG" id="vg:65129458"/>
<keyword evidence="1" id="KW-0175">Coiled coil</keyword>
<reference evidence="2 3" key="1">
    <citation type="submission" date="2020-07" db="EMBL/GenBank/DDBJ databases">
        <title>Taxonomic proposal: Crassvirales, a new order of highly abundant and diverse bacterial viruses.</title>
        <authorList>
            <person name="Shkoporov A.N."/>
            <person name="Stockdale S.R."/>
            <person name="Guerin E."/>
            <person name="Ross R.P."/>
            <person name="Hill C."/>
        </authorList>
    </citation>
    <scope>NUCLEOTIDE SEQUENCE [LARGE SCALE GENOMIC DNA]</scope>
</reference>
<keyword evidence="3" id="KW-1185">Reference proteome</keyword>
<protein>
    <submittedName>
        <fullName evidence="2">Uncharacterized protein</fullName>
    </submittedName>
</protein>
<accession>A0A7M1RXF5</accession>
<dbReference type="RefSeq" id="YP_010111124.1">
    <property type="nucleotide sequence ID" value="NC_055878.1"/>
</dbReference>
<evidence type="ECO:0000256" key="1">
    <source>
        <dbReference type="SAM" id="Coils"/>
    </source>
</evidence>
<dbReference type="Proteomes" id="UP000594030">
    <property type="component" value="Segment"/>
</dbReference>
<proteinExistence type="predicted"/>
<dbReference type="GeneID" id="65129458"/>
<organism evidence="2 3">
    <name type="scientific">uncultured phage cr108_1</name>
    <dbReference type="NCBI Taxonomy" id="2772069"/>
    <lineage>
        <taxon>Viruses</taxon>
        <taxon>Duplodnaviria</taxon>
        <taxon>Heunggongvirae</taxon>
        <taxon>Uroviricota</taxon>
        <taxon>Caudoviricetes</taxon>
        <taxon>Crassvirales</taxon>
        <taxon>Steigviridae</taxon>
        <taxon>Asinivirinae</taxon>
        <taxon>Pipoluvirus</taxon>
        <taxon>Pipoluvirus rarus</taxon>
    </lineage>
</organism>
<sequence>MDWLTLLSALGVSNLLSIIVTWKLGGKRTSDANATLVEIETLVKMREFYRDEIARLLKVNEELHATVNELLQELKEARGETAIHSENS</sequence>